<protein>
    <submittedName>
        <fullName evidence="1">Uncharacterized protein</fullName>
    </submittedName>
</protein>
<sequence>MRKHSLSCNCDPSPLFQRCVNEAHIPTDWLQRVWGCCVLSYWLPH</sequence>
<dbReference type="AlphaFoldDB" id="A0A0E9XVY2"/>
<proteinExistence type="predicted"/>
<reference evidence="1" key="2">
    <citation type="journal article" date="2015" name="Fish Shellfish Immunol.">
        <title>Early steps in the European eel (Anguilla anguilla)-Vibrio vulnificus interaction in the gills: Role of the RtxA13 toxin.</title>
        <authorList>
            <person name="Callol A."/>
            <person name="Pajuelo D."/>
            <person name="Ebbesson L."/>
            <person name="Teles M."/>
            <person name="MacKenzie S."/>
            <person name="Amaro C."/>
        </authorList>
    </citation>
    <scope>NUCLEOTIDE SEQUENCE</scope>
</reference>
<reference evidence="1" key="1">
    <citation type="submission" date="2014-11" db="EMBL/GenBank/DDBJ databases">
        <authorList>
            <person name="Amaro Gonzalez C."/>
        </authorList>
    </citation>
    <scope>NUCLEOTIDE SEQUENCE</scope>
</reference>
<organism evidence="1">
    <name type="scientific">Anguilla anguilla</name>
    <name type="common">European freshwater eel</name>
    <name type="synonym">Muraena anguilla</name>
    <dbReference type="NCBI Taxonomy" id="7936"/>
    <lineage>
        <taxon>Eukaryota</taxon>
        <taxon>Metazoa</taxon>
        <taxon>Chordata</taxon>
        <taxon>Craniata</taxon>
        <taxon>Vertebrata</taxon>
        <taxon>Euteleostomi</taxon>
        <taxon>Actinopterygii</taxon>
        <taxon>Neopterygii</taxon>
        <taxon>Teleostei</taxon>
        <taxon>Anguilliformes</taxon>
        <taxon>Anguillidae</taxon>
        <taxon>Anguilla</taxon>
    </lineage>
</organism>
<accession>A0A0E9XVY2</accession>
<evidence type="ECO:0000313" key="1">
    <source>
        <dbReference type="EMBL" id="JAI06878.1"/>
    </source>
</evidence>
<dbReference type="EMBL" id="GBXM01001700">
    <property type="protein sequence ID" value="JAI06878.1"/>
    <property type="molecule type" value="Transcribed_RNA"/>
</dbReference>
<name>A0A0E9XVY2_ANGAN</name>